<sequence>MRTRVTATDVTARHAHPQMRPVVLAVFLAFLALSGSQRLRLGDLGVEMFAGARRRIVLTPACSPQHVDQG</sequence>
<evidence type="ECO:0000313" key="2">
    <source>
        <dbReference type="Proteomes" id="UP000057134"/>
    </source>
</evidence>
<evidence type="ECO:0000313" key="1">
    <source>
        <dbReference type="EMBL" id="ALI24585.1"/>
    </source>
</evidence>
<keyword evidence="2" id="KW-1185">Reference proteome</keyword>
<organism evidence="1 2">
    <name type="scientific">Mycolicibacterium fortuitum</name>
    <name type="common">Mycobacterium fortuitum</name>
    <dbReference type="NCBI Taxonomy" id="1766"/>
    <lineage>
        <taxon>Bacteria</taxon>
        <taxon>Bacillati</taxon>
        <taxon>Actinomycetota</taxon>
        <taxon>Actinomycetes</taxon>
        <taxon>Mycobacteriales</taxon>
        <taxon>Mycobacteriaceae</taxon>
        <taxon>Mycolicibacterium</taxon>
    </lineage>
</organism>
<protein>
    <submittedName>
        <fullName evidence="1">Uncharacterized protein</fullName>
    </submittedName>
</protein>
<reference evidence="1 2" key="1">
    <citation type="journal article" date="2015" name="MBio">
        <title>Enzymatic Degradation of Phenazines Can Generate Energy and Protect Sensitive Organisms from Toxicity.</title>
        <authorList>
            <person name="Costa K.C."/>
            <person name="Bergkessel M."/>
            <person name="Saunders S."/>
            <person name="Korlach J."/>
            <person name="Newman D.K."/>
        </authorList>
    </citation>
    <scope>NUCLEOTIDE SEQUENCE [LARGE SCALE GENOMIC DNA]</scope>
    <source>
        <strain evidence="1 2">CT6</strain>
    </source>
</reference>
<dbReference type="STRING" id="1766.XA26_07250"/>
<dbReference type="EMBL" id="CP011269">
    <property type="protein sequence ID" value="ALI24585.1"/>
    <property type="molecule type" value="Genomic_DNA"/>
</dbReference>
<gene>
    <name evidence="1" type="ORF">XA26_07250</name>
</gene>
<dbReference type="KEGG" id="mft:XA26_07250"/>
<accession>A0A0N9XBL8</accession>
<dbReference type="AlphaFoldDB" id="A0A0N9XBL8"/>
<dbReference type="Proteomes" id="UP000057134">
    <property type="component" value="Chromosome"/>
</dbReference>
<name>A0A0N9XBL8_MYCFO</name>
<proteinExistence type="predicted"/>